<accession>A0A183KJE9</accession>
<dbReference type="PANTHER" id="PTHR47027">
    <property type="entry name" value="REVERSE TRANSCRIPTASE DOMAIN-CONTAINING PROTEIN"/>
    <property type="match status" value="1"/>
</dbReference>
<evidence type="ECO:0000313" key="3">
    <source>
        <dbReference type="WBParaSite" id="SCUD_0001515801-mRNA-1"/>
    </source>
</evidence>
<reference evidence="3" key="1">
    <citation type="submission" date="2016-06" db="UniProtKB">
        <authorList>
            <consortium name="WormBaseParasite"/>
        </authorList>
    </citation>
    <scope>IDENTIFICATION</scope>
</reference>
<dbReference type="WBParaSite" id="SCUD_0001515801-mRNA-1">
    <property type="protein sequence ID" value="SCUD_0001515801-mRNA-1"/>
    <property type="gene ID" value="SCUD_0001515801"/>
</dbReference>
<dbReference type="EMBL" id="UZAK01037366">
    <property type="protein sequence ID" value="VDP58554.1"/>
    <property type="molecule type" value="Genomic_DNA"/>
</dbReference>
<gene>
    <name evidence="1" type="ORF">SCUD_LOCUS15155</name>
</gene>
<dbReference type="STRING" id="6186.A0A183KJE9"/>
<protein>
    <submittedName>
        <fullName evidence="3">Reverse transcriptase domain-containing protein</fullName>
    </submittedName>
</protein>
<dbReference type="AlphaFoldDB" id="A0A183KJE9"/>
<keyword evidence="2" id="KW-1185">Reference proteome</keyword>
<name>A0A183KJE9_9TREM</name>
<proteinExistence type="predicted"/>
<organism evidence="3">
    <name type="scientific">Schistosoma curassoni</name>
    <dbReference type="NCBI Taxonomy" id="6186"/>
    <lineage>
        <taxon>Eukaryota</taxon>
        <taxon>Metazoa</taxon>
        <taxon>Spiralia</taxon>
        <taxon>Lophotrochozoa</taxon>
        <taxon>Platyhelminthes</taxon>
        <taxon>Trematoda</taxon>
        <taxon>Digenea</taxon>
        <taxon>Strigeidida</taxon>
        <taxon>Schistosomatoidea</taxon>
        <taxon>Schistosomatidae</taxon>
        <taxon>Schistosoma</taxon>
    </lineage>
</organism>
<dbReference type="Proteomes" id="UP000279833">
    <property type="component" value="Unassembled WGS sequence"/>
</dbReference>
<evidence type="ECO:0000313" key="2">
    <source>
        <dbReference type="Proteomes" id="UP000279833"/>
    </source>
</evidence>
<evidence type="ECO:0000313" key="1">
    <source>
        <dbReference type="EMBL" id="VDP58554.1"/>
    </source>
</evidence>
<sequence>QIPVEEEIRKKRWKWIGHTLRKAPNRVTRQALTWNPEGQRKSGRPKNTLRREMEIDMRKMNKNWMELEKKAEDRCARWKWIGHTLRKAPNCVTRQALTWNPQGQRKRGRPKNTLGREMEIDMRKMNKIWMELEKKAQDRVVVVVVDWIMKTLTSEGKHGIQWTAQNQLDDLDFPGDLALLSHTHEQMQIKTASVAAVSASVGLSIHKEKTKVLKYNTKNSNSITLDGETLEDVESFT</sequence>
<dbReference type="PANTHER" id="PTHR47027:SF25">
    <property type="entry name" value="REVERSE TRANSCRIPTASE DOMAIN-CONTAINING PROTEIN"/>
    <property type="match status" value="1"/>
</dbReference>
<reference evidence="1 2" key="2">
    <citation type="submission" date="2018-11" db="EMBL/GenBank/DDBJ databases">
        <authorList>
            <consortium name="Pathogen Informatics"/>
        </authorList>
    </citation>
    <scope>NUCLEOTIDE SEQUENCE [LARGE SCALE GENOMIC DNA]</scope>
    <source>
        <strain evidence="1">Dakar</strain>
        <strain evidence="2">Dakar, Senegal</strain>
    </source>
</reference>